<name>A0ABP7RWQ4_9SPHN</name>
<evidence type="ECO:0000313" key="2">
    <source>
        <dbReference type="Proteomes" id="UP001501310"/>
    </source>
</evidence>
<accession>A0ABP7RWQ4</accession>
<gene>
    <name evidence="1" type="ORF">GCM10022211_13680</name>
</gene>
<sequence length="107" mass="11819">MTEREPNLFRTLVIYRPGARILKEFAMSESSITLETVEEVRPGADAHIRANKLPVMTGTDEGDLNCGKCGKTIAEKTTPASFRRKIQTDQRLIVECPCGALNVVPKS</sequence>
<proteinExistence type="predicted"/>
<protein>
    <submittedName>
        <fullName evidence="1">Uncharacterized protein</fullName>
    </submittedName>
</protein>
<reference evidence="2" key="1">
    <citation type="journal article" date="2019" name="Int. J. Syst. Evol. Microbiol.">
        <title>The Global Catalogue of Microorganisms (GCM) 10K type strain sequencing project: providing services to taxonomists for standard genome sequencing and annotation.</title>
        <authorList>
            <consortium name="The Broad Institute Genomics Platform"/>
            <consortium name="The Broad Institute Genome Sequencing Center for Infectious Disease"/>
            <person name="Wu L."/>
            <person name="Ma J."/>
        </authorList>
    </citation>
    <scope>NUCLEOTIDE SEQUENCE [LARGE SCALE GENOMIC DNA]</scope>
    <source>
        <strain evidence="2">JCM 16603</strain>
    </source>
</reference>
<organism evidence="1 2">
    <name type="scientific">Sphingomonas humi</name>
    <dbReference type="NCBI Taxonomy" id="335630"/>
    <lineage>
        <taxon>Bacteria</taxon>
        <taxon>Pseudomonadati</taxon>
        <taxon>Pseudomonadota</taxon>
        <taxon>Alphaproteobacteria</taxon>
        <taxon>Sphingomonadales</taxon>
        <taxon>Sphingomonadaceae</taxon>
        <taxon>Sphingomonas</taxon>
    </lineage>
</organism>
<dbReference type="RefSeq" id="WP_344709429.1">
    <property type="nucleotide sequence ID" value="NZ_BAAAZD010000001.1"/>
</dbReference>
<comment type="caution">
    <text evidence="1">The sequence shown here is derived from an EMBL/GenBank/DDBJ whole genome shotgun (WGS) entry which is preliminary data.</text>
</comment>
<dbReference type="EMBL" id="BAAAZD010000001">
    <property type="protein sequence ID" value="GAA4003340.1"/>
    <property type="molecule type" value="Genomic_DNA"/>
</dbReference>
<dbReference type="Proteomes" id="UP001501310">
    <property type="component" value="Unassembled WGS sequence"/>
</dbReference>
<keyword evidence="2" id="KW-1185">Reference proteome</keyword>
<evidence type="ECO:0000313" key="1">
    <source>
        <dbReference type="EMBL" id="GAA4003340.1"/>
    </source>
</evidence>